<protein>
    <submittedName>
        <fullName evidence="1">Type VI secretion system baseplate subunit TssG</fullName>
    </submittedName>
</protein>
<dbReference type="EMBL" id="JAGYVZ010000006">
    <property type="protein sequence ID" value="MBS7231152.1"/>
    <property type="molecule type" value="Genomic_DNA"/>
</dbReference>
<proteinExistence type="predicted"/>
<dbReference type="Pfam" id="PF06996">
    <property type="entry name" value="T6SS_TssG"/>
    <property type="match status" value="1"/>
</dbReference>
<keyword evidence="2" id="KW-1185">Reference proteome</keyword>
<gene>
    <name evidence="1" type="ORF">KHA90_08950</name>
</gene>
<organism evidence="1 2">
    <name type="scientific">Flavobacterium psychroterrae</name>
    <dbReference type="NCBI Taxonomy" id="2133767"/>
    <lineage>
        <taxon>Bacteria</taxon>
        <taxon>Pseudomonadati</taxon>
        <taxon>Bacteroidota</taxon>
        <taxon>Flavobacteriia</taxon>
        <taxon>Flavobacteriales</taxon>
        <taxon>Flavobacteriaceae</taxon>
        <taxon>Flavobacterium</taxon>
    </lineage>
</organism>
<dbReference type="Proteomes" id="UP000722625">
    <property type="component" value="Unassembled WGS sequence"/>
</dbReference>
<evidence type="ECO:0000313" key="2">
    <source>
        <dbReference type="Proteomes" id="UP000722625"/>
    </source>
</evidence>
<evidence type="ECO:0000313" key="1">
    <source>
        <dbReference type="EMBL" id="MBS7231152.1"/>
    </source>
</evidence>
<dbReference type="RefSeq" id="WP_213298092.1">
    <property type="nucleotide sequence ID" value="NZ_JAGYVZ010000006.1"/>
</dbReference>
<comment type="caution">
    <text evidence="1">The sequence shown here is derived from an EMBL/GenBank/DDBJ whole genome shotgun (WGS) entry which is preliminary data.</text>
</comment>
<name>A0ABS5PA12_9FLAO</name>
<dbReference type="InterPro" id="IPR010732">
    <property type="entry name" value="T6SS_TssG-like"/>
</dbReference>
<accession>A0ABS5PA12</accession>
<sequence length="314" mass="36522">MQRKSKKSLEDLVLEIESISYDIRAEVIANELLESNEVVPDEITISNQGQFSRAYRNDVLGATIQDDNYDKQEYLNIQLSRDSMYDALPEGFVHSLSENNADKSVKQMIREHKHQKKQEAEARNFFTPFENEIFHYKTKIESVERDFLYKLNGSKPLDFFYDFWGLPHIYPAILVSKFIQLLPYSYKIVGDIDLACRCLSSIIEEKVSFTSTSSKEFSDEGEEIRLGENRLGVDFISGNNYMDYSMNLTIEIGPIKNKPFGDYVNDGEIKIFIDCFCEHFFPMEVEVKIVLVMNQETEEFNFNKQPVLGYTTRI</sequence>
<reference evidence="1 2" key="1">
    <citation type="journal article" date="2018" name="Int. J. Syst. Evol. Microbiol.">
        <title>Flavobacterium chryseum sp. nov. and Flavobacterium psychroterrae sp. nov., novel environmental bacteria isolated from Antarctica.</title>
        <authorList>
            <person name="Kralova S."/>
            <person name="Svec P."/>
            <person name="Busse H.J."/>
            <person name="Stankova E."/>
            <person name="Vaczi P."/>
            <person name="Sedlacek I."/>
        </authorList>
    </citation>
    <scope>NUCLEOTIDE SEQUENCE [LARGE SCALE GENOMIC DNA]</scope>
    <source>
        <strain evidence="1 2">CCM 8827</strain>
    </source>
</reference>